<dbReference type="SUPFAM" id="SSF54928">
    <property type="entry name" value="RNA-binding domain, RBD"/>
    <property type="match status" value="1"/>
</dbReference>
<name>A0A5J4PRK8_9EUKA</name>
<dbReference type="EMBL" id="SNRW01049341">
    <property type="protein sequence ID" value="KAA6311239.1"/>
    <property type="molecule type" value="Genomic_DNA"/>
</dbReference>
<evidence type="ECO:0000313" key="4">
    <source>
        <dbReference type="Proteomes" id="UP000324800"/>
    </source>
</evidence>
<dbReference type="Pfam" id="PF00076">
    <property type="entry name" value="RRM_1"/>
    <property type="match status" value="1"/>
</dbReference>
<dbReference type="InterPro" id="IPR000504">
    <property type="entry name" value="RRM_dom"/>
</dbReference>
<feature type="non-terminal residue" evidence="3">
    <location>
        <position position="1"/>
    </location>
</feature>
<dbReference type="Gene3D" id="3.30.70.330">
    <property type="match status" value="1"/>
</dbReference>
<dbReference type="GO" id="GO:0003723">
    <property type="term" value="F:RNA binding"/>
    <property type="evidence" value="ECO:0007669"/>
    <property type="project" value="UniProtKB-UniRule"/>
</dbReference>
<dbReference type="PROSITE" id="PS50102">
    <property type="entry name" value="RRM"/>
    <property type="match status" value="1"/>
</dbReference>
<gene>
    <name evidence="3" type="ORF">EZS28_056164</name>
</gene>
<evidence type="ECO:0000259" key="2">
    <source>
        <dbReference type="PROSITE" id="PS50102"/>
    </source>
</evidence>
<proteinExistence type="predicted"/>
<dbReference type="InterPro" id="IPR012677">
    <property type="entry name" value="Nucleotide-bd_a/b_plait_sf"/>
</dbReference>
<dbReference type="CDD" id="cd00590">
    <property type="entry name" value="RRM_SF"/>
    <property type="match status" value="1"/>
</dbReference>
<feature type="non-terminal residue" evidence="3">
    <location>
        <position position="182"/>
    </location>
</feature>
<evidence type="ECO:0000256" key="1">
    <source>
        <dbReference type="PROSITE-ProRule" id="PRU00176"/>
    </source>
</evidence>
<reference evidence="3 4" key="1">
    <citation type="submission" date="2019-03" db="EMBL/GenBank/DDBJ databases">
        <title>Single cell metagenomics reveals metabolic interactions within the superorganism composed of flagellate Streblomastix strix and complex community of Bacteroidetes bacteria on its surface.</title>
        <authorList>
            <person name="Treitli S.C."/>
            <person name="Kolisko M."/>
            <person name="Husnik F."/>
            <person name="Keeling P."/>
            <person name="Hampl V."/>
        </authorList>
    </citation>
    <scope>NUCLEOTIDE SEQUENCE [LARGE SCALE GENOMIC DNA]</scope>
    <source>
        <strain evidence="3">ST1C</strain>
    </source>
</reference>
<keyword evidence="1" id="KW-0694">RNA-binding</keyword>
<comment type="caution">
    <text evidence="3">The sequence shown here is derived from an EMBL/GenBank/DDBJ whole genome shotgun (WGS) entry which is preliminary data.</text>
</comment>
<dbReference type="Proteomes" id="UP000324800">
    <property type="component" value="Unassembled WGS sequence"/>
</dbReference>
<organism evidence="3 4">
    <name type="scientific">Streblomastix strix</name>
    <dbReference type="NCBI Taxonomy" id="222440"/>
    <lineage>
        <taxon>Eukaryota</taxon>
        <taxon>Metamonada</taxon>
        <taxon>Preaxostyla</taxon>
        <taxon>Oxymonadida</taxon>
        <taxon>Streblomastigidae</taxon>
        <taxon>Streblomastix</taxon>
    </lineage>
</organism>
<evidence type="ECO:0000313" key="3">
    <source>
        <dbReference type="EMBL" id="KAA6311239.1"/>
    </source>
</evidence>
<dbReference type="InterPro" id="IPR035979">
    <property type="entry name" value="RBD_domain_sf"/>
</dbReference>
<sequence length="182" mass="20426">ADNDTSKLQPKAPAKDLILHESGNLIVSGRPLNNFSSSEDVYKVFSLFGKLSNAVLKSSKSSDKIVFLEFVNKESARQAISDLNDKPLPPEFIRRLKLQTVKKDAEGPDAHYYLDTDFIGGEEFNIEKIYQQDPSLAKDTLKVGYISVKQQQSHPTQTQPYEVTNQNGHKFYTTLHILGLTP</sequence>
<dbReference type="AlphaFoldDB" id="A0A5J4PRK8"/>
<protein>
    <recommendedName>
        <fullName evidence="2">RRM domain-containing protein</fullName>
    </recommendedName>
</protein>
<accession>A0A5J4PRK8</accession>
<feature type="domain" description="RRM" evidence="2">
    <location>
        <begin position="23"/>
        <end position="103"/>
    </location>
</feature>